<keyword evidence="1" id="KW-0819">tRNA processing</keyword>
<evidence type="ECO:0000259" key="4">
    <source>
        <dbReference type="PROSITE" id="PS50206"/>
    </source>
</evidence>
<dbReference type="SUPFAM" id="SSF52821">
    <property type="entry name" value="Rhodanese/Cell cycle control phosphatase"/>
    <property type="match status" value="1"/>
</dbReference>
<evidence type="ECO:0000256" key="3">
    <source>
        <dbReference type="ARBA" id="ARBA00045625"/>
    </source>
</evidence>
<dbReference type="Gene3D" id="3.40.250.10">
    <property type="entry name" value="Rhodanese-like domain"/>
    <property type="match status" value="1"/>
</dbReference>
<dbReference type="InterPro" id="IPR036873">
    <property type="entry name" value="Rhodanese-like_dom_sf"/>
</dbReference>
<dbReference type="Pfam" id="PF17773">
    <property type="entry name" value="UPF0176_N"/>
    <property type="match status" value="1"/>
</dbReference>
<dbReference type="Gene3D" id="3.30.70.100">
    <property type="match status" value="1"/>
</dbReference>
<dbReference type="GO" id="GO:0008033">
    <property type="term" value="P:tRNA processing"/>
    <property type="evidence" value="ECO:0007669"/>
    <property type="project" value="UniProtKB-KW"/>
</dbReference>
<keyword evidence="2" id="KW-0560">Oxidoreductase</keyword>
<proteinExistence type="inferred from homology"/>
<dbReference type="Pfam" id="PF00581">
    <property type="entry name" value="Rhodanese"/>
    <property type="match status" value="1"/>
</dbReference>
<accession>A0A644X2A5</accession>
<organism evidence="5">
    <name type="scientific">bioreactor metagenome</name>
    <dbReference type="NCBI Taxonomy" id="1076179"/>
    <lineage>
        <taxon>unclassified sequences</taxon>
        <taxon>metagenomes</taxon>
        <taxon>ecological metagenomes</taxon>
    </lineage>
</organism>
<sequence length="318" mass="36449">MPVLHNRISNATLKLRMLQETESRITISFYKYFHIADPQEFRDDLYIQFDAIKVFGRVYIAHEGINGQISVPESNKDAFRDILYAADPALNGVRLNVAVDDDGKSFWVLRMKVRNKVVADGINDPAFDPSKTGKYLKAKEYNEITQRPDTIVVDMRNHYEYEVGHFENAFEVPSDTFREQLPMAVEMLKEHKDKNIVMYCTGGIRCEKASAYMLHHGFKNVYHVEGGIIEYVRKAREENLPVKFIGKNFVFDERLGERITEDVIARCHQCGAPCDTHTNCKNDGCHLLFIQCEKCAAEMDGCCSNECKQVVQLSALFP</sequence>
<evidence type="ECO:0000256" key="2">
    <source>
        <dbReference type="ARBA" id="ARBA00023002"/>
    </source>
</evidence>
<protein>
    <recommendedName>
        <fullName evidence="4">Rhodanese domain-containing protein</fullName>
    </recommendedName>
</protein>
<dbReference type="PANTHER" id="PTHR43846">
    <property type="entry name" value="UPF0176 PROTEIN YCEA"/>
    <property type="match status" value="1"/>
</dbReference>
<dbReference type="EMBL" id="VSSQ01001447">
    <property type="protein sequence ID" value="MPM08423.1"/>
    <property type="molecule type" value="Genomic_DNA"/>
</dbReference>
<dbReference type="InterPro" id="IPR022111">
    <property type="entry name" value="Rhodanese_C"/>
</dbReference>
<dbReference type="AlphaFoldDB" id="A0A644X2A5"/>
<comment type="function">
    <text evidence="3">Catalyzes oxygen-dependent 5-hydroxyuridine (ho5U) modification at position 34 in tRNAs, the first step in 5-carboxymethoxyuridine (cmo5U) biosynthesis. May be part of an alternate pathway, which is able to bypass cmo5U biogenesis in a subset of tRNAs under aerobic conditions.</text>
</comment>
<dbReference type="Pfam" id="PF12368">
    <property type="entry name" value="Rhodanese_C"/>
    <property type="match status" value="1"/>
</dbReference>
<dbReference type="NCBIfam" id="NF001133">
    <property type="entry name" value="PRK00142.1-1"/>
    <property type="match status" value="1"/>
</dbReference>
<dbReference type="GO" id="GO:0016491">
    <property type="term" value="F:oxidoreductase activity"/>
    <property type="evidence" value="ECO:0007669"/>
    <property type="project" value="UniProtKB-KW"/>
</dbReference>
<comment type="caution">
    <text evidence="5">The sequence shown here is derived from an EMBL/GenBank/DDBJ whole genome shotgun (WGS) entry which is preliminary data.</text>
</comment>
<dbReference type="InterPro" id="IPR020936">
    <property type="entry name" value="TrhO"/>
</dbReference>
<evidence type="ECO:0000313" key="5">
    <source>
        <dbReference type="EMBL" id="MPM08423.1"/>
    </source>
</evidence>
<dbReference type="InterPro" id="IPR040503">
    <property type="entry name" value="TRHO_N"/>
</dbReference>
<gene>
    <name evidence="5" type="ORF">SDC9_54735</name>
</gene>
<feature type="domain" description="Rhodanese" evidence="4">
    <location>
        <begin position="146"/>
        <end position="240"/>
    </location>
</feature>
<reference evidence="5" key="1">
    <citation type="submission" date="2019-08" db="EMBL/GenBank/DDBJ databases">
        <authorList>
            <person name="Kucharzyk K."/>
            <person name="Murdoch R.W."/>
            <person name="Higgins S."/>
            <person name="Loffler F."/>
        </authorList>
    </citation>
    <scope>NUCLEOTIDE SEQUENCE</scope>
</reference>
<dbReference type="PANTHER" id="PTHR43846:SF1">
    <property type="entry name" value="TRNA URIDINE(34) HYDROXYLASE"/>
    <property type="match status" value="1"/>
</dbReference>
<dbReference type="SMART" id="SM00450">
    <property type="entry name" value="RHOD"/>
    <property type="match status" value="1"/>
</dbReference>
<name>A0A644X2A5_9ZZZZ</name>
<dbReference type="CDD" id="cd01518">
    <property type="entry name" value="RHOD_YceA"/>
    <property type="match status" value="1"/>
</dbReference>
<evidence type="ECO:0000256" key="1">
    <source>
        <dbReference type="ARBA" id="ARBA00022694"/>
    </source>
</evidence>
<dbReference type="HAMAP" id="MF_00469">
    <property type="entry name" value="TrhO"/>
    <property type="match status" value="1"/>
</dbReference>
<dbReference type="InterPro" id="IPR001763">
    <property type="entry name" value="Rhodanese-like_dom"/>
</dbReference>
<dbReference type="PROSITE" id="PS50206">
    <property type="entry name" value="RHODANESE_3"/>
    <property type="match status" value="1"/>
</dbReference>